<name>A0A1G1WFC2_9BACT</name>
<feature type="transmembrane region" description="Helical" evidence="1">
    <location>
        <begin position="21"/>
        <end position="41"/>
    </location>
</feature>
<proteinExistence type="predicted"/>
<feature type="transmembrane region" description="Helical" evidence="1">
    <location>
        <begin position="106"/>
        <end position="126"/>
    </location>
</feature>
<dbReference type="AlphaFoldDB" id="A0A1G1WFC2"/>
<dbReference type="Proteomes" id="UP000178162">
    <property type="component" value="Unassembled WGS sequence"/>
</dbReference>
<dbReference type="STRING" id="1802595.A2134_00995"/>
<keyword evidence="1" id="KW-0812">Transmembrane</keyword>
<feature type="transmembrane region" description="Helical" evidence="1">
    <location>
        <begin position="138"/>
        <end position="157"/>
    </location>
</feature>
<protein>
    <submittedName>
        <fullName evidence="2">Uncharacterized protein</fullName>
    </submittedName>
</protein>
<feature type="transmembrane region" description="Helical" evidence="1">
    <location>
        <begin position="71"/>
        <end position="94"/>
    </location>
</feature>
<comment type="caution">
    <text evidence="2">The sequence shown here is derived from an EMBL/GenBank/DDBJ whole genome shotgun (WGS) entry which is preliminary data.</text>
</comment>
<reference evidence="2 3" key="1">
    <citation type="journal article" date="2016" name="Nat. Commun.">
        <title>Thousands of microbial genomes shed light on interconnected biogeochemical processes in an aquifer system.</title>
        <authorList>
            <person name="Anantharaman K."/>
            <person name="Brown C.T."/>
            <person name="Hug L.A."/>
            <person name="Sharon I."/>
            <person name="Castelle C.J."/>
            <person name="Probst A.J."/>
            <person name="Thomas B.C."/>
            <person name="Singh A."/>
            <person name="Wilkins M.J."/>
            <person name="Karaoz U."/>
            <person name="Brodie E.L."/>
            <person name="Williams K.H."/>
            <person name="Hubbard S.S."/>
            <person name="Banfield J.F."/>
        </authorList>
    </citation>
    <scope>NUCLEOTIDE SEQUENCE [LARGE SCALE GENOMIC DNA]</scope>
</reference>
<evidence type="ECO:0000256" key="1">
    <source>
        <dbReference type="SAM" id="Phobius"/>
    </source>
</evidence>
<evidence type="ECO:0000313" key="2">
    <source>
        <dbReference type="EMBL" id="OGY26160.1"/>
    </source>
</evidence>
<dbReference type="EMBL" id="MHCR01000001">
    <property type="protein sequence ID" value="OGY26160.1"/>
    <property type="molecule type" value="Genomic_DNA"/>
</dbReference>
<accession>A0A1G1WFC2</accession>
<gene>
    <name evidence="2" type="ORF">A2134_00995</name>
</gene>
<organism evidence="2 3">
    <name type="scientific">Candidatus Woykebacteria bacterium RBG_16_39_9b</name>
    <dbReference type="NCBI Taxonomy" id="1802595"/>
    <lineage>
        <taxon>Bacteria</taxon>
        <taxon>Candidatus Woykeibacteriota</taxon>
    </lineage>
</organism>
<evidence type="ECO:0000313" key="3">
    <source>
        <dbReference type="Proteomes" id="UP000178162"/>
    </source>
</evidence>
<sequence length="177" mass="20302">MVQQGKLKSVMNTLLAVKILRWVYLGIFLIGFFTIVLLHAVPKPFLDIIRMPTFIRAAEPYLGFSYDPSLLFYQIILLSFFLIVLIDAVSLFFLSSNLIKKISSTFSFVGVILIGLVITYFLYSLFIIGADSVLTKTILIYLVVSLSLFTLYIYTFWLDKDLIRHLPTRAIANNREK</sequence>
<keyword evidence="1" id="KW-1133">Transmembrane helix</keyword>
<keyword evidence="1" id="KW-0472">Membrane</keyword>